<name>A0A7Y7XUD0_9PSED</name>
<reference evidence="1 2" key="1">
    <citation type="submission" date="2020-04" db="EMBL/GenBank/DDBJ databases">
        <title>Molecular characterization of pseudomonads from Agaricus bisporus reveal novel blotch 2 pathogens in Western Europe.</title>
        <authorList>
            <person name="Taparia T."/>
            <person name="Krijger M."/>
            <person name="Haynes E."/>
            <person name="Elpinstone J.G."/>
            <person name="Noble R."/>
            <person name="Van Der Wolf J."/>
        </authorList>
    </citation>
    <scope>NUCLEOTIDE SEQUENCE [LARGE SCALE GENOMIC DNA]</scope>
    <source>
        <strain evidence="1 2">IPO3738</strain>
    </source>
</reference>
<proteinExistence type="predicted"/>
<evidence type="ECO:0000313" key="2">
    <source>
        <dbReference type="Proteomes" id="UP000517547"/>
    </source>
</evidence>
<sequence>MNVTIRRNPSLPFNNFMNCPQTLGNTSLEQRLKSAVKKTVFFATDFPGVPRSTHQQRSLSSAA</sequence>
<organism evidence="1 2">
    <name type="scientific">Pseudomonas gingeri</name>
    <dbReference type="NCBI Taxonomy" id="117681"/>
    <lineage>
        <taxon>Bacteria</taxon>
        <taxon>Pseudomonadati</taxon>
        <taxon>Pseudomonadota</taxon>
        <taxon>Gammaproteobacteria</taxon>
        <taxon>Pseudomonadales</taxon>
        <taxon>Pseudomonadaceae</taxon>
        <taxon>Pseudomonas</taxon>
    </lineage>
</organism>
<evidence type="ECO:0000313" key="1">
    <source>
        <dbReference type="EMBL" id="NWC12497.1"/>
    </source>
</evidence>
<accession>A0A7Y7XUD0</accession>
<comment type="caution">
    <text evidence="1">The sequence shown here is derived from an EMBL/GenBank/DDBJ whole genome shotgun (WGS) entry which is preliminary data.</text>
</comment>
<dbReference type="Proteomes" id="UP000517547">
    <property type="component" value="Unassembled WGS sequence"/>
</dbReference>
<gene>
    <name evidence="1" type="ORF">HX845_02470</name>
</gene>
<dbReference type="RefSeq" id="WP_146049136.1">
    <property type="nucleotide sequence ID" value="NZ_JACAQE010000001.1"/>
</dbReference>
<dbReference type="EMBL" id="JACAQE010000001">
    <property type="protein sequence ID" value="NWC12497.1"/>
    <property type="molecule type" value="Genomic_DNA"/>
</dbReference>
<dbReference type="AlphaFoldDB" id="A0A7Y7XUD0"/>
<protein>
    <submittedName>
        <fullName evidence="1">Uncharacterized protein</fullName>
    </submittedName>
</protein>